<dbReference type="Pfam" id="PF18962">
    <property type="entry name" value="Por_Secre_tail"/>
    <property type="match status" value="1"/>
</dbReference>
<gene>
    <name evidence="3" type="ordered locus">Slin_0572</name>
</gene>
<sequence>MKKNLYALCTCITLLLCRSSFAQCPTKYYTLASTSVNTVGDGTNNLSNPDRLVDGNLNTSLDISSNVPLASQSAVFSITLTINETIPPSTYLYLKADNLTGVTIEAYNGATTIPGSDITIATKNVYGFSFFEILATQQVTGFKVTYSNNQLSQTRKFYEFYAGTPCSSPLPVSLTSFTAKPVNGKVVQLDWATSLERDNDYFVVERSKDLTQFETVARVKAKEGTQGHTYSFVDEQPYFGTSYYRLKQTDLNGTSSSLQTASVVFRSDSYGIFPNPVTDNKFVLRLDEPQTAEVSLYSTDGRLMPTQKTGTDEGLLMLKATRKLTTGVYLITVKERAQTRTHRVVVE</sequence>
<feature type="domain" description="Secretion system C-terminal sorting" evidence="2">
    <location>
        <begin position="272"/>
        <end position="346"/>
    </location>
</feature>
<name>D2QG29_SPILD</name>
<feature type="chain" id="PRO_5003034732" description="Secretion system C-terminal sorting domain-containing protein" evidence="1">
    <location>
        <begin position="23"/>
        <end position="347"/>
    </location>
</feature>
<dbReference type="eggNOG" id="COG2374">
    <property type="taxonomic scope" value="Bacteria"/>
</dbReference>
<dbReference type="AlphaFoldDB" id="D2QG29"/>
<reference evidence="3 4" key="1">
    <citation type="journal article" date="2010" name="Stand. Genomic Sci.">
        <title>Complete genome sequence of Spirosoma linguale type strain (1).</title>
        <authorList>
            <person name="Lail K."/>
            <person name="Sikorski J."/>
            <person name="Saunders E."/>
            <person name="Lapidus A."/>
            <person name="Glavina Del Rio T."/>
            <person name="Copeland A."/>
            <person name="Tice H."/>
            <person name="Cheng J.-F."/>
            <person name="Lucas S."/>
            <person name="Nolan M."/>
            <person name="Bruce D."/>
            <person name="Goodwin L."/>
            <person name="Pitluck S."/>
            <person name="Ivanova N."/>
            <person name="Mavromatis K."/>
            <person name="Ovchinnikova G."/>
            <person name="Pati A."/>
            <person name="Chen A."/>
            <person name="Palaniappan K."/>
            <person name="Land M."/>
            <person name="Hauser L."/>
            <person name="Chang Y.-J."/>
            <person name="Jeffries C.D."/>
            <person name="Chain P."/>
            <person name="Brettin T."/>
            <person name="Detter J.C."/>
            <person name="Schuetze A."/>
            <person name="Rohde M."/>
            <person name="Tindall B.J."/>
            <person name="Goeker M."/>
            <person name="Bristow J."/>
            <person name="Eisen J.A."/>
            <person name="Markowitz V."/>
            <person name="Hugenholtz P."/>
            <person name="Kyrpides N.C."/>
            <person name="Klenk H.-P."/>
            <person name="Chen F."/>
        </authorList>
    </citation>
    <scope>NUCLEOTIDE SEQUENCE [LARGE SCALE GENOMIC DNA]</scope>
    <source>
        <strain evidence="4">ATCC 33905 / DSM 74 / LMG 10896 / Claus 1</strain>
    </source>
</reference>
<dbReference type="InterPro" id="IPR026444">
    <property type="entry name" value="Secre_tail"/>
</dbReference>
<accession>D2QG29</accession>
<dbReference type="KEGG" id="sli:Slin_0572"/>
<evidence type="ECO:0000259" key="2">
    <source>
        <dbReference type="Pfam" id="PF18962"/>
    </source>
</evidence>
<dbReference type="EMBL" id="CP001769">
    <property type="protein sequence ID" value="ADB36636.1"/>
    <property type="molecule type" value="Genomic_DNA"/>
</dbReference>
<keyword evidence="4" id="KW-1185">Reference proteome</keyword>
<dbReference type="NCBIfam" id="TIGR04183">
    <property type="entry name" value="Por_Secre_tail"/>
    <property type="match status" value="1"/>
</dbReference>
<feature type="signal peptide" evidence="1">
    <location>
        <begin position="1"/>
        <end position="22"/>
    </location>
</feature>
<dbReference type="HOGENOM" id="CLU_799027_0_0_10"/>
<evidence type="ECO:0000256" key="1">
    <source>
        <dbReference type="SAM" id="SignalP"/>
    </source>
</evidence>
<dbReference type="Proteomes" id="UP000002028">
    <property type="component" value="Chromosome"/>
</dbReference>
<evidence type="ECO:0000313" key="4">
    <source>
        <dbReference type="Proteomes" id="UP000002028"/>
    </source>
</evidence>
<dbReference type="RefSeq" id="WP_012925188.1">
    <property type="nucleotide sequence ID" value="NC_013730.1"/>
</dbReference>
<proteinExistence type="predicted"/>
<protein>
    <recommendedName>
        <fullName evidence="2">Secretion system C-terminal sorting domain-containing protein</fullName>
    </recommendedName>
</protein>
<keyword evidence="1" id="KW-0732">Signal</keyword>
<dbReference type="STRING" id="504472.Slin_0572"/>
<evidence type="ECO:0000313" key="3">
    <source>
        <dbReference type="EMBL" id="ADB36636.1"/>
    </source>
</evidence>
<organism evidence="3 4">
    <name type="scientific">Spirosoma linguale (strain ATCC 33905 / DSM 74 / LMG 10896 / Claus 1)</name>
    <dbReference type="NCBI Taxonomy" id="504472"/>
    <lineage>
        <taxon>Bacteria</taxon>
        <taxon>Pseudomonadati</taxon>
        <taxon>Bacteroidota</taxon>
        <taxon>Cytophagia</taxon>
        <taxon>Cytophagales</taxon>
        <taxon>Cytophagaceae</taxon>
        <taxon>Spirosoma</taxon>
    </lineage>
</organism>